<comment type="caution">
    <text evidence="8">The sequence shown here is derived from an EMBL/GenBank/DDBJ whole genome shotgun (WGS) entry which is preliminary data.</text>
</comment>
<feature type="transmembrane region" description="Helical" evidence="7">
    <location>
        <begin position="49"/>
        <end position="69"/>
    </location>
</feature>
<gene>
    <name evidence="8" type="ORF">PLEPLA_LOCUS5204</name>
</gene>
<feature type="transmembrane region" description="Helical" evidence="7">
    <location>
        <begin position="76"/>
        <end position="101"/>
    </location>
</feature>
<keyword evidence="6" id="KW-1015">Disulfide bond</keyword>
<evidence type="ECO:0000256" key="3">
    <source>
        <dbReference type="ARBA" id="ARBA00022692"/>
    </source>
</evidence>
<dbReference type="InterPro" id="IPR000301">
    <property type="entry name" value="Tetraspanin_animals"/>
</dbReference>
<evidence type="ECO:0000256" key="2">
    <source>
        <dbReference type="ARBA" id="ARBA00006840"/>
    </source>
</evidence>
<dbReference type="Pfam" id="PF00335">
    <property type="entry name" value="Tetraspanin"/>
    <property type="match status" value="1"/>
</dbReference>
<dbReference type="PANTHER" id="PTHR19282:SF544">
    <property type="entry name" value="TETRASPANIN"/>
    <property type="match status" value="1"/>
</dbReference>
<dbReference type="EMBL" id="CADEAL010000263">
    <property type="protein sequence ID" value="CAB1417402.1"/>
    <property type="molecule type" value="Genomic_DNA"/>
</dbReference>
<reference evidence="8" key="1">
    <citation type="submission" date="2020-03" db="EMBL/GenBank/DDBJ databases">
        <authorList>
            <person name="Weist P."/>
        </authorList>
    </citation>
    <scope>NUCLEOTIDE SEQUENCE</scope>
</reference>
<dbReference type="SUPFAM" id="SSF48652">
    <property type="entry name" value="Tetraspanin"/>
    <property type="match status" value="1"/>
</dbReference>
<evidence type="ECO:0000256" key="5">
    <source>
        <dbReference type="ARBA" id="ARBA00023136"/>
    </source>
</evidence>
<dbReference type="PANTHER" id="PTHR19282">
    <property type="entry name" value="TETRASPANIN"/>
    <property type="match status" value="1"/>
</dbReference>
<dbReference type="Gene3D" id="1.10.1450.10">
    <property type="entry name" value="Tetraspanin"/>
    <property type="match status" value="1"/>
</dbReference>
<feature type="disulfide bond" evidence="6">
    <location>
        <begin position="139"/>
        <end position="168"/>
    </location>
</feature>
<dbReference type="GO" id="GO:0005886">
    <property type="term" value="C:plasma membrane"/>
    <property type="evidence" value="ECO:0007669"/>
    <property type="project" value="TreeGrafter"/>
</dbReference>
<evidence type="ECO:0000256" key="4">
    <source>
        <dbReference type="ARBA" id="ARBA00022989"/>
    </source>
</evidence>
<comment type="similarity">
    <text evidence="2 7">Belongs to the tetraspanin (TM4SF) family.</text>
</comment>
<keyword evidence="4 7" id="KW-1133">Transmembrane helix</keyword>
<dbReference type="Proteomes" id="UP001153269">
    <property type="component" value="Unassembled WGS sequence"/>
</dbReference>
<name>A0A9N7TRA0_PLEPL</name>
<dbReference type="InterPro" id="IPR018499">
    <property type="entry name" value="Tetraspanin/Peripherin"/>
</dbReference>
<keyword evidence="5 7" id="KW-0472">Membrane</keyword>
<dbReference type="InterPro" id="IPR008952">
    <property type="entry name" value="Tetraspanin_EC2_sf"/>
</dbReference>
<dbReference type="PIRSF" id="PIRSF002419">
    <property type="entry name" value="Tetraspanin"/>
    <property type="match status" value="1"/>
</dbReference>
<dbReference type="PRINTS" id="PR00259">
    <property type="entry name" value="TMFOUR"/>
</dbReference>
<evidence type="ECO:0000256" key="7">
    <source>
        <dbReference type="RuleBase" id="RU361218"/>
    </source>
</evidence>
<evidence type="ECO:0000256" key="6">
    <source>
        <dbReference type="PIRSR" id="PIRSR002419-1"/>
    </source>
</evidence>
<evidence type="ECO:0000313" key="9">
    <source>
        <dbReference type="Proteomes" id="UP001153269"/>
    </source>
</evidence>
<feature type="disulfide bond" evidence="6">
    <location>
        <begin position="140"/>
        <end position="156"/>
    </location>
</feature>
<feature type="transmembrane region" description="Helical" evidence="7">
    <location>
        <begin position="12"/>
        <end position="37"/>
    </location>
</feature>
<feature type="transmembrane region" description="Helical" evidence="7">
    <location>
        <begin position="194"/>
        <end position="219"/>
    </location>
</feature>
<proteinExistence type="inferred from homology"/>
<sequence length="258" mass="28844">MAQINSCIKWTFTVFNVFFAIFGAIVILIPLLSQVYIRDDMEGRTTGLVVLYVVGAVTLVIAVLGAYGAHRENKVCLILFLVCMVIGTLMMLRIGIVAAFFRPKLTEIMSDKFKELLPLDTATEEVKNMADAMQSQLHCCGLFSYSDWENNVPDSCVCSSMEVEEGMCQSLTYLSLYPRKQIYSKPCFPILMRFILVVADIMTGLVFSLATLALLGMILSSIMIHQLRHPARTTVLMVPSIFTTGPPKYQELQNPPVY</sequence>
<evidence type="ECO:0000313" key="8">
    <source>
        <dbReference type="EMBL" id="CAB1417402.1"/>
    </source>
</evidence>
<protein>
    <recommendedName>
        <fullName evidence="7">Tetraspanin</fullName>
    </recommendedName>
</protein>
<comment type="subcellular location">
    <subcellularLocation>
        <location evidence="1 7">Membrane</location>
        <topology evidence="1 7">Multi-pass membrane protein</topology>
    </subcellularLocation>
</comment>
<dbReference type="AlphaFoldDB" id="A0A9N7TRA0"/>
<dbReference type="OrthoDB" id="5982705at2759"/>
<accession>A0A9N7TRA0</accession>
<organism evidence="8 9">
    <name type="scientific">Pleuronectes platessa</name>
    <name type="common">European plaice</name>
    <dbReference type="NCBI Taxonomy" id="8262"/>
    <lineage>
        <taxon>Eukaryota</taxon>
        <taxon>Metazoa</taxon>
        <taxon>Chordata</taxon>
        <taxon>Craniata</taxon>
        <taxon>Vertebrata</taxon>
        <taxon>Euteleostomi</taxon>
        <taxon>Actinopterygii</taxon>
        <taxon>Neopterygii</taxon>
        <taxon>Teleostei</taxon>
        <taxon>Neoteleostei</taxon>
        <taxon>Acanthomorphata</taxon>
        <taxon>Carangaria</taxon>
        <taxon>Pleuronectiformes</taxon>
        <taxon>Pleuronectoidei</taxon>
        <taxon>Pleuronectidae</taxon>
        <taxon>Pleuronectes</taxon>
    </lineage>
</organism>
<keyword evidence="9" id="KW-1185">Reference proteome</keyword>
<keyword evidence="3 7" id="KW-0812">Transmembrane</keyword>
<evidence type="ECO:0000256" key="1">
    <source>
        <dbReference type="ARBA" id="ARBA00004141"/>
    </source>
</evidence>